<sequence>MPHDRVSSCAPQHIPSHHYACRSVRNERTCAALISLLSASLAAARGLQTPKSWLCAAASSNTGALGRRHAQPGCCQPKLNCLVDLHHLKLAVAVHVEALGSRQLFFASYC</sequence>
<gene>
    <name evidence="1" type="ORF">K460DRAFT_181136</name>
</gene>
<keyword evidence="2" id="KW-1185">Reference proteome</keyword>
<reference evidence="1" key="1">
    <citation type="submission" date="2020-01" db="EMBL/GenBank/DDBJ databases">
        <authorList>
            <consortium name="DOE Joint Genome Institute"/>
            <person name="Haridas S."/>
            <person name="Albert R."/>
            <person name="Binder M."/>
            <person name="Bloem J."/>
            <person name="Labutti K."/>
            <person name="Salamov A."/>
            <person name="Andreopoulos B."/>
            <person name="Baker S.E."/>
            <person name="Barry K."/>
            <person name="Bills G."/>
            <person name="Bluhm B.H."/>
            <person name="Cannon C."/>
            <person name="Castanera R."/>
            <person name="Culley D.E."/>
            <person name="Daum C."/>
            <person name="Ezra D."/>
            <person name="Gonzalez J.B."/>
            <person name="Henrissat B."/>
            <person name="Kuo A."/>
            <person name="Liang C."/>
            <person name="Lipzen A."/>
            <person name="Lutzoni F."/>
            <person name="Magnuson J."/>
            <person name="Mondo S."/>
            <person name="Nolan M."/>
            <person name="Ohm R."/>
            <person name="Pangilinan J."/>
            <person name="Park H.-J."/>
            <person name="Ramirez L."/>
            <person name="Alfaro M."/>
            <person name="Sun H."/>
            <person name="Tritt A."/>
            <person name="Yoshinaga Y."/>
            <person name="Zwiers L.-H."/>
            <person name="Turgeon B.G."/>
            <person name="Goodwin S.B."/>
            <person name="Spatafora J.W."/>
            <person name="Crous P.W."/>
            <person name="Grigoriev I.V."/>
        </authorList>
    </citation>
    <scope>NUCLEOTIDE SEQUENCE</scope>
    <source>
        <strain evidence="1">CBS 394.84</strain>
    </source>
</reference>
<name>A0A9P4GBB4_9PLEO</name>
<dbReference type="EMBL" id="ML976618">
    <property type="protein sequence ID" value="KAF1842246.1"/>
    <property type="molecule type" value="Genomic_DNA"/>
</dbReference>
<evidence type="ECO:0000313" key="2">
    <source>
        <dbReference type="Proteomes" id="UP000800039"/>
    </source>
</evidence>
<comment type="caution">
    <text evidence="1">The sequence shown here is derived from an EMBL/GenBank/DDBJ whole genome shotgun (WGS) entry which is preliminary data.</text>
</comment>
<evidence type="ECO:0000313" key="1">
    <source>
        <dbReference type="EMBL" id="KAF1842246.1"/>
    </source>
</evidence>
<organism evidence="1 2">
    <name type="scientific">Cucurbitaria berberidis CBS 394.84</name>
    <dbReference type="NCBI Taxonomy" id="1168544"/>
    <lineage>
        <taxon>Eukaryota</taxon>
        <taxon>Fungi</taxon>
        <taxon>Dikarya</taxon>
        <taxon>Ascomycota</taxon>
        <taxon>Pezizomycotina</taxon>
        <taxon>Dothideomycetes</taxon>
        <taxon>Pleosporomycetidae</taxon>
        <taxon>Pleosporales</taxon>
        <taxon>Pleosporineae</taxon>
        <taxon>Cucurbitariaceae</taxon>
        <taxon>Cucurbitaria</taxon>
    </lineage>
</organism>
<dbReference type="AlphaFoldDB" id="A0A9P4GBB4"/>
<proteinExistence type="predicted"/>
<accession>A0A9P4GBB4</accession>
<dbReference type="RefSeq" id="XP_040784809.1">
    <property type="nucleotide sequence ID" value="XM_040927051.1"/>
</dbReference>
<protein>
    <submittedName>
        <fullName evidence="1">Uncharacterized protein</fullName>
    </submittedName>
</protein>
<dbReference type="Proteomes" id="UP000800039">
    <property type="component" value="Unassembled WGS sequence"/>
</dbReference>
<dbReference type="GeneID" id="63844303"/>